<keyword evidence="4 11" id="KW-0436">Ligase</keyword>
<dbReference type="InterPro" id="IPR014729">
    <property type="entry name" value="Rossmann-like_a/b/a_fold"/>
</dbReference>
<dbReference type="OrthoDB" id="428822at2759"/>
<evidence type="ECO:0000256" key="8">
    <source>
        <dbReference type="ARBA" id="ARBA00023146"/>
    </source>
</evidence>
<dbReference type="GO" id="GO:0008270">
    <property type="term" value="F:zinc ion binding"/>
    <property type="evidence" value="ECO:0007669"/>
    <property type="project" value="InterPro"/>
</dbReference>
<evidence type="ECO:0000256" key="10">
    <source>
        <dbReference type="ARBA" id="ARBA00072917"/>
    </source>
</evidence>
<evidence type="ECO:0000259" key="14">
    <source>
        <dbReference type="Pfam" id="PF19269"/>
    </source>
</evidence>
<dbReference type="EC" id="6.1.1.17" evidence="3"/>
<dbReference type="Pfam" id="PF00749">
    <property type="entry name" value="tRNA-synt_1c"/>
    <property type="match status" value="1"/>
</dbReference>
<dbReference type="SUPFAM" id="SSF48163">
    <property type="entry name" value="An anticodon-binding domain of class I aminoacyl-tRNA synthetases"/>
    <property type="match status" value="1"/>
</dbReference>
<dbReference type="Proteomes" id="UP000288859">
    <property type="component" value="Unassembled WGS sequence"/>
</dbReference>
<dbReference type="NCBIfam" id="TIGR00464">
    <property type="entry name" value="gltX_bact"/>
    <property type="match status" value="1"/>
</dbReference>
<dbReference type="Gene3D" id="3.40.50.620">
    <property type="entry name" value="HUPs"/>
    <property type="match status" value="1"/>
</dbReference>
<keyword evidence="5 11" id="KW-0547">Nucleotide-binding</keyword>
<dbReference type="PRINTS" id="PR00987">
    <property type="entry name" value="TRNASYNTHGLU"/>
</dbReference>
<accession>A0A438N6W4</accession>
<dbReference type="Gene3D" id="1.10.10.350">
    <property type="match status" value="1"/>
</dbReference>
<evidence type="ECO:0000256" key="2">
    <source>
        <dbReference type="ARBA" id="ARBA00007894"/>
    </source>
</evidence>
<sequence length="574" mass="64828">MGDLHLGSIRTALFNYLLAKATKGQFLLRIEDTDAKRTISGAEDRLYRDLRWAGLDWDEGPVVGGPYGPYKQSERLTQYQTHIQNLLKTPHAYRCFCTPERIDELNRRRHDKGLSPGYDRKCTHSSSAEVEERVHKGEPHVIRFRAPEKWPRVKDLTFGWTGHGEKKSKNFHAHEPAYDDSVLIKSDGFPTYHWANICDDRDMKITHVIRGSEWLSSTPLHVALYNALNWTPPAFVHVPLLFDTNNQKLSKRNFDSDVSSYRSKGFFPEALLNFAALLGWSHKEKSDCMDLDTLISLFDLKITKNNCVVTFKKLDFLQAQHASRHIEAGGEKFEQMIRDTAVAVLEKYGAAAVQSFIGTRSLRDVLAQIMRIKAIGYSTAPEFAEKLAVFFEPLPSPLPPPPVLSHDQTWLLHALRVAASTLLLVPAESWNQQTHRSNLVLLQENPYPGRDTTTEISSKAVADDSTVLTSKQWRILLYHYLRWALLAGRNGPGIPETLELLGPDVCRQRIQEANQRSQEFEVESVKPVLEEQGWKGDADGKRRVEKAWTPHTLNAGSEHPPTASSSSSSSSGSS</sequence>
<comment type="caution">
    <text evidence="15">The sequence shown here is derived from an EMBL/GenBank/DDBJ whole genome shotgun (WGS) entry which is preliminary data.</text>
</comment>
<reference evidence="15 16" key="1">
    <citation type="submission" date="2017-03" db="EMBL/GenBank/DDBJ databases">
        <title>Genomes of endolithic fungi from Antarctica.</title>
        <authorList>
            <person name="Coleine C."/>
            <person name="Masonjones S."/>
            <person name="Stajich J.E."/>
        </authorList>
    </citation>
    <scope>NUCLEOTIDE SEQUENCE [LARGE SCALE GENOMIC DNA]</scope>
    <source>
        <strain evidence="15 16">CCFEE 6314</strain>
    </source>
</reference>
<dbReference type="SUPFAM" id="SSF52374">
    <property type="entry name" value="Nucleotidylyl transferase"/>
    <property type="match status" value="1"/>
</dbReference>
<feature type="region of interest" description="Disordered" evidence="12">
    <location>
        <begin position="529"/>
        <end position="574"/>
    </location>
</feature>
<feature type="domain" description="Glutamyl/glutaminyl-tRNA synthetase class Ib catalytic" evidence="13">
    <location>
        <begin position="2"/>
        <end position="307"/>
    </location>
</feature>
<feature type="domain" description="Aminoacyl-tRNA synthetase class I anticodon-binding" evidence="14">
    <location>
        <begin position="478"/>
        <end position="513"/>
    </location>
</feature>
<dbReference type="InterPro" id="IPR000924">
    <property type="entry name" value="Glu/Gln-tRNA-synth"/>
</dbReference>
<dbReference type="InterPro" id="IPR020058">
    <property type="entry name" value="Glu/Gln-tRNA-synth_Ib_cat-dom"/>
</dbReference>
<gene>
    <name evidence="15" type="ORF">B0A52_05083</name>
</gene>
<comment type="similarity">
    <text evidence="2">Belongs to the class-I aminoacyl-tRNA synthetase family. Glutamate--tRNA ligase type 1 subfamily.</text>
</comment>
<comment type="subcellular location">
    <subcellularLocation>
        <location evidence="1">Mitochondrion</location>
    </subcellularLocation>
</comment>
<evidence type="ECO:0000256" key="7">
    <source>
        <dbReference type="ARBA" id="ARBA00022917"/>
    </source>
</evidence>
<dbReference type="Pfam" id="PF19269">
    <property type="entry name" value="Anticodon_2"/>
    <property type="match status" value="1"/>
</dbReference>
<evidence type="ECO:0000256" key="5">
    <source>
        <dbReference type="ARBA" id="ARBA00022741"/>
    </source>
</evidence>
<dbReference type="InterPro" id="IPR004527">
    <property type="entry name" value="Glu-tRNA-ligase_bac/mito"/>
</dbReference>
<dbReference type="InterPro" id="IPR020751">
    <property type="entry name" value="aa-tRNA-synth_I_codon-bd_sub2"/>
</dbReference>
<proteinExistence type="inferred from homology"/>
<organism evidence="15 16">
    <name type="scientific">Exophiala mesophila</name>
    <name type="common">Black yeast-like fungus</name>
    <dbReference type="NCBI Taxonomy" id="212818"/>
    <lineage>
        <taxon>Eukaryota</taxon>
        <taxon>Fungi</taxon>
        <taxon>Dikarya</taxon>
        <taxon>Ascomycota</taxon>
        <taxon>Pezizomycotina</taxon>
        <taxon>Eurotiomycetes</taxon>
        <taxon>Chaetothyriomycetidae</taxon>
        <taxon>Chaetothyriales</taxon>
        <taxon>Herpotrichiellaceae</taxon>
        <taxon>Exophiala</taxon>
    </lineage>
</organism>
<dbReference type="GO" id="GO:0000049">
    <property type="term" value="F:tRNA binding"/>
    <property type="evidence" value="ECO:0007669"/>
    <property type="project" value="InterPro"/>
</dbReference>
<dbReference type="CDD" id="cd00808">
    <property type="entry name" value="GluRS_core"/>
    <property type="match status" value="1"/>
</dbReference>
<name>A0A438N6W4_EXOME</name>
<dbReference type="InterPro" id="IPR008925">
    <property type="entry name" value="aa_tRNA-synth_I_cd-bd_sf"/>
</dbReference>
<keyword evidence="8 11" id="KW-0030">Aminoacyl-tRNA synthetase</keyword>
<dbReference type="AlphaFoldDB" id="A0A438N6W4"/>
<feature type="compositionally biased region" description="Basic and acidic residues" evidence="12">
    <location>
        <begin position="529"/>
        <end position="548"/>
    </location>
</feature>
<dbReference type="InterPro" id="IPR049940">
    <property type="entry name" value="GluQ/Sye"/>
</dbReference>
<evidence type="ECO:0000256" key="6">
    <source>
        <dbReference type="ARBA" id="ARBA00022840"/>
    </source>
</evidence>
<dbReference type="FunFam" id="3.40.50.620:FF:000045">
    <property type="entry name" value="Glutamate--tRNA ligase, mitochondrial"/>
    <property type="match status" value="1"/>
</dbReference>
<dbReference type="InterPro" id="IPR045462">
    <property type="entry name" value="aa-tRNA-synth_I_cd-bd"/>
</dbReference>
<evidence type="ECO:0000313" key="16">
    <source>
        <dbReference type="Proteomes" id="UP000288859"/>
    </source>
</evidence>
<dbReference type="PANTHER" id="PTHR43311:SF2">
    <property type="entry name" value="GLUTAMATE--TRNA LIGASE, MITOCHONDRIAL-RELATED"/>
    <property type="match status" value="1"/>
</dbReference>
<evidence type="ECO:0000256" key="4">
    <source>
        <dbReference type="ARBA" id="ARBA00022598"/>
    </source>
</evidence>
<evidence type="ECO:0000256" key="11">
    <source>
        <dbReference type="RuleBase" id="RU363037"/>
    </source>
</evidence>
<dbReference type="EMBL" id="NAJM01000017">
    <property type="protein sequence ID" value="RVX71511.1"/>
    <property type="molecule type" value="Genomic_DNA"/>
</dbReference>
<dbReference type="GO" id="GO:0004818">
    <property type="term" value="F:glutamate-tRNA ligase activity"/>
    <property type="evidence" value="ECO:0007669"/>
    <property type="project" value="UniProtKB-EC"/>
</dbReference>
<feature type="compositionally biased region" description="Low complexity" evidence="12">
    <location>
        <begin position="564"/>
        <end position="574"/>
    </location>
</feature>
<evidence type="ECO:0000256" key="12">
    <source>
        <dbReference type="SAM" id="MobiDB-lite"/>
    </source>
</evidence>
<evidence type="ECO:0000313" key="15">
    <source>
        <dbReference type="EMBL" id="RVX71511.1"/>
    </source>
</evidence>
<evidence type="ECO:0000256" key="3">
    <source>
        <dbReference type="ARBA" id="ARBA00012835"/>
    </source>
</evidence>
<dbReference type="PANTHER" id="PTHR43311">
    <property type="entry name" value="GLUTAMATE--TRNA LIGASE"/>
    <property type="match status" value="1"/>
</dbReference>
<keyword evidence="7 11" id="KW-0648">Protein biosynthesis</keyword>
<keyword evidence="6 11" id="KW-0067">ATP-binding</keyword>
<protein>
    <recommendedName>
        <fullName evidence="10">Glutamate--tRNA ligase, mitochondrial</fullName>
        <ecNumber evidence="3">6.1.1.17</ecNumber>
    </recommendedName>
    <alternativeName>
        <fullName evidence="9">Glutamyl-tRNA synthetase</fullName>
    </alternativeName>
</protein>
<dbReference type="GO" id="GO:0005739">
    <property type="term" value="C:mitochondrion"/>
    <property type="evidence" value="ECO:0007669"/>
    <property type="project" value="UniProtKB-SubCell"/>
</dbReference>
<dbReference type="GO" id="GO:0005524">
    <property type="term" value="F:ATP binding"/>
    <property type="evidence" value="ECO:0007669"/>
    <property type="project" value="UniProtKB-KW"/>
</dbReference>
<dbReference type="VEuPathDB" id="FungiDB:PV10_05938"/>
<dbReference type="InterPro" id="IPR033910">
    <property type="entry name" value="GluRS_core"/>
</dbReference>
<evidence type="ECO:0000256" key="9">
    <source>
        <dbReference type="ARBA" id="ARBA00030865"/>
    </source>
</evidence>
<dbReference type="GO" id="GO:0006424">
    <property type="term" value="P:glutamyl-tRNA aminoacylation"/>
    <property type="evidence" value="ECO:0007669"/>
    <property type="project" value="InterPro"/>
</dbReference>
<evidence type="ECO:0000256" key="1">
    <source>
        <dbReference type="ARBA" id="ARBA00004173"/>
    </source>
</evidence>
<evidence type="ECO:0000259" key="13">
    <source>
        <dbReference type="Pfam" id="PF00749"/>
    </source>
</evidence>